<organism evidence="1 2">
    <name type="scientific">Trametes coccinea (strain BRFM310)</name>
    <name type="common">Pycnoporus coccineus</name>
    <dbReference type="NCBI Taxonomy" id="1353009"/>
    <lineage>
        <taxon>Eukaryota</taxon>
        <taxon>Fungi</taxon>
        <taxon>Dikarya</taxon>
        <taxon>Basidiomycota</taxon>
        <taxon>Agaricomycotina</taxon>
        <taxon>Agaricomycetes</taxon>
        <taxon>Polyporales</taxon>
        <taxon>Polyporaceae</taxon>
        <taxon>Trametes</taxon>
    </lineage>
</organism>
<gene>
    <name evidence="1" type="ORF">PYCCODRAFT_1434074</name>
</gene>
<evidence type="ECO:0000313" key="2">
    <source>
        <dbReference type="Proteomes" id="UP000193067"/>
    </source>
</evidence>
<keyword evidence="2" id="KW-1185">Reference proteome</keyword>
<evidence type="ECO:0000313" key="1">
    <source>
        <dbReference type="EMBL" id="OSD03682.1"/>
    </source>
</evidence>
<accession>A0A1Y2IUQ5</accession>
<dbReference type="AlphaFoldDB" id="A0A1Y2IUQ5"/>
<dbReference type="EMBL" id="KZ084099">
    <property type="protein sequence ID" value="OSD03682.1"/>
    <property type="molecule type" value="Genomic_DNA"/>
</dbReference>
<protein>
    <submittedName>
        <fullName evidence="1">Uncharacterized protein</fullName>
    </submittedName>
</protein>
<name>A0A1Y2IUQ5_TRAC3</name>
<sequence length="62" mass="6640">MPATHPRAGETSEPWLVTNAASLLAVGCIYPSLGTLPPRTVVLMDHCVSESVMHLLDVGKRI</sequence>
<reference evidence="1 2" key="1">
    <citation type="journal article" date="2015" name="Biotechnol. Biofuels">
        <title>Enhanced degradation of softwood versus hardwood by the white-rot fungus Pycnoporus coccineus.</title>
        <authorList>
            <person name="Couturier M."/>
            <person name="Navarro D."/>
            <person name="Chevret D."/>
            <person name="Henrissat B."/>
            <person name="Piumi F."/>
            <person name="Ruiz-Duenas F.J."/>
            <person name="Martinez A.T."/>
            <person name="Grigoriev I.V."/>
            <person name="Riley R."/>
            <person name="Lipzen A."/>
            <person name="Berrin J.G."/>
            <person name="Master E.R."/>
            <person name="Rosso M.N."/>
        </authorList>
    </citation>
    <scope>NUCLEOTIDE SEQUENCE [LARGE SCALE GENOMIC DNA]</scope>
    <source>
        <strain evidence="1 2">BRFM310</strain>
    </source>
</reference>
<dbReference type="PROSITE" id="PS51257">
    <property type="entry name" value="PROKAR_LIPOPROTEIN"/>
    <property type="match status" value="1"/>
</dbReference>
<proteinExistence type="predicted"/>
<dbReference type="Proteomes" id="UP000193067">
    <property type="component" value="Unassembled WGS sequence"/>
</dbReference>